<dbReference type="AlphaFoldDB" id="A0AA41Q6V9"/>
<dbReference type="EMBL" id="JAKFHA010000033">
    <property type="protein sequence ID" value="MCF2532361.1"/>
    <property type="molecule type" value="Genomic_DNA"/>
</dbReference>
<reference evidence="2" key="1">
    <citation type="submission" date="2022-01" db="EMBL/GenBank/DDBJ databases">
        <title>Genome-Based Taxonomic Classification of the Phylum Actinobacteria.</title>
        <authorList>
            <person name="Gao Y."/>
        </authorList>
    </citation>
    <scope>NUCLEOTIDE SEQUENCE</scope>
    <source>
        <strain evidence="2">KLBMP 8922</strain>
    </source>
</reference>
<sequence length="229" mass="25262">MIGFTTQAATGVPSADSSEFGLDLIPGHLHAFGLMHRAMRRDARRLIALAASAADRPERLPAVVAWWERLHAVIDWHHHSEDEVFWPELRRRTGVVVAAADDLDADHAALDRAMAAVTAALAGPHALSALPMAAAQFDTLIHDHLRREEAAVFPVLARVGVREYLAVERRLIASAPRSIMPYLQPWMFDGADPRWMANVLATVPAPVRLLSGTVLRRRYERTLSAAGLR</sequence>
<dbReference type="Pfam" id="PF01814">
    <property type="entry name" value="Hemerythrin"/>
    <property type="match status" value="1"/>
</dbReference>
<feature type="domain" description="Hemerythrin-like" evidence="1">
    <location>
        <begin position="33"/>
        <end position="156"/>
    </location>
</feature>
<gene>
    <name evidence="2" type="ORF">LZ495_34820</name>
</gene>
<evidence type="ECO:0000259" key="1">
    <source>
        <dbReference type="Pfam" id="PF01814"/>
    </source>
</evidence>
<name>A0AA41Q6V9_9ACTN</name>
<dbReference type="CDD" id="cd12108">
    <property type="entry name" value="Hr-like"/>
    <property type="match status" value="1"/>
</dbReference>
<accession>A0AA41Q6V9</accession>
<evidence type="ECO:0000313" key="3">
    <source>
        <dbReference type="Proteomes" id="UP001165378"/>
    </source>
</evidence>
<keyword evidence="3" id="KW-1185">Reference proteome</keyword>
<protein>
    <submittedName>
        <fullName evidence="2">Hemerythrin domain-containing protein</fullName>
    </submittedName>
</protein>
<dbReference type="Gene3D" id="1.20.120.520">
    <property type="entry name" value="nmb1532 protein domain like"/>
    <property type="match status" value="1"/>
</dbReference>
<dbReference type="Proteomes" id="UP001165378">
    <property type="component" value="Unassembled WGS sequence"/>
</dbReference>
<proteinExistence type="predicted"/>
<evidence type="ECO:0000313" key="2">
    <source>
        <dbReference type="EMBL" id="MCF2532361.1"/>
    </source>
</evidence>
<dbReference type="InterPro" id="IPR012312">
    <property type="entry name" value="Hemerythrin-like"/>
</dbReference>
<comment type="caution">
    <text evidence="2">The sequence shown here is derived from an EMBL/GenBank/DDBJ whole genome shotgun (WGS) entry which is preliminary data.</text>
</comment>
<organism evidence="2 3">
    <name type="scientific">Yinghuangia soli</name>
    <dbReference type="NCBI Taxonomy" id="2908204"/>
    <lineage>
        <taxon>Bacteria</taxon>
        <taxon>Bacillati</taxon>
        <taxon>Actinomycetota</taxon>
        <taxon>Actinomycetes</taxon>
        <taxon>Kitasatosporales</taxon>
        <taxon>Streptomycetaceae</taxon>
        <taxon>Yinghuangia</taxon>
    </lineage>
</organism>
<dbReference type="RefSeq" id="WP_235057141.1">
    <property type="nucleotide sequence ID" value="NZ_JAKFHA010000033.1"/>
</dbReference>